<protein>
    <submittedName>
        <fullName evidence="1">Uncharacterized protein</fullName>
    </submittedName>
</protein>
<gene>
    <name evidence="1" type="ORF">L1987_17769</name>
</gene>
<reference evidence="1 2" key="2">
    <citation type="journal article" date="2022" name="Mol. Ecol. Resour.">
        <title>The genomes of chicory, endive, great burdock and yacon provide insights into Asteraceae paleo-polyploidization history and plant inulin production.</title>
        <authorList>
            <person name="Fan W."/>
            <person name="Wang S."/>
            <person name="Wang H."/>
            <person name="Wang A."/>
            <person name="Jiang F."/>
            <person name="Liu H."/>
            <person name="Zhao H."/>
            <person name="Xu D."/>
            <person name="Zhang Y."/>
        </authorList>
    </citation>
    <scope>NUCLEOTIDE SEQUENCE [LARGE SCALE GENOMIC DNA]</scope>
    <source>
        <strain evidence="2">cv. Yunnan</strain>
        <tissue evidence="1">Leaves</tissue>
    </source>
</reference>
<dbReference type="EMBL" id="CM042023">
    <property type="protein sequence ID" value="KAI3813055.1"/>
    <property type="molecule type" value="Genomic_DNA"/>
</dbReference>
<name>A0ACB9IZV9_9ASTR</name>
<evidence type="ECO:0000313" key="1">
    <source>
        <dbReference type="EMBL" id="KAI3813055.1"/>
    </source>
</evidence>
<evidence type="ECO:0000313" key="2">
    <source>
        <dbReference type="Proteomes" id="UP001056120"/>
    </source>
</evidence>
<reference evidence="2" key="1">
    <citation type="journal article" date="2022" name="Mol. Ecol. Resour.">
        <title>The genomes of chicory, endive, great burdock and yacon provide insights into Asteraceae palaeo-polyploidization history and plant inulin production.</title>
        <authorList>
            <person name="Fan W."/>
            <person name="Wang S."/>
            <person name="Wang H."/>
            <person name="Wang A."/>
            <person name="Jiang F."/>
            <person name="Liu H."/>
            <person name="Zhao H."/>
            <person name="Xu D."/>
            <person name="Zhang Y."/>
        </authorList>
    </citation>
    <scope>NUCLEOTIDE SEQUENCE [LARGE SCALE GENOMIC DNA]</scope>
    <source>
        <strain evidence="2">cv. Yunnan</strain>
    </source>
</reference>
<sequence>MAASASFSSSFLSSVVDDNSSMKQDLKRNTVTFNSSIWGDQFLTYDEPEDLVMEKQVVEEVKEEVRTELIIKASSNESTQHMKLIELIDVVQRLGLEYHFEKEIEEALQHIYDTYGEKWIDQNNLQNISLWFRLLRQHGFNVSLGVFKNHMDDKGSFKESLCNDAQGMLLCMKHHI</sequence>
<proteinExistence type="predicted"/>
<organism evidence="1 2">
    <name type="scientific">Smallanthus sonchifolius</name>
    <dbReference type="NCBI Taxonomy" id="185202"/>
    <lineage>
        <taxon>Eukaryota</taxon>
        <taxon>Viridiplantae</taxon>
        <taxon>Streptophyta</taxon>
        <taxon>Embryophyta</taxon>
        <taxon>Tracheophyta</taxon>
        <taxon>Spermatophyta</taxon>
        <taxon>Magnoliopsida</taxon>
        <taxon>eudicotyledons</taxon>
        <taxon>Gunneridae</taxon>
        <taxon>Pentapetalae</taxon>
        <taxon>asterids</taxon>
        <taxon>campanulids</taxon>
        <taxon>Asterales</taxon>
        <taxon>Asteraceae</taxon>
        <taxon>Asteroideae</taxon>
        <taxon>Heliantheae alliance</taxon>
        <taxon>Millerieae</taxon>
        <taxon>Smallanthus</taxon>
    </lineage>
</organism>
<dbReference type="Proteomes" id="UP001056120">
    <property type="component" value="Linkage Group LG06"/>
</dbReference>
<keyword evidence="2" id="KW-1185">Reference proteome</keyword>
<accession>A0ACB9IZV9</accession>
<comment type="caution">
    <text evidence="1">The sequence shown here is derived from an EMBL/GenBank/DDBJ whole genome shotgun (WGS) entry which is preliminary data.</text>
</comment>